<accession>A0AA88DQK1</accession>
<dbReference type="AlphaFoldDB" id="A0AA88DQK1"/>
<gene>
    <name evidence="2" type="ORF">TIFTF001_028701</name>
</gene>
<proteinExistence type="predicted"/>
<dbReference type="EMBL" id="BTGU01000089">
    <property type="protein sequence ID" value="GMN59618.1"/>
    <property type="molecule type" value="Genomic_DNA"/>
</dbReference>
<reference evidence="2" key="1">
    <citation type="submission" date="2023-07" db="EMBL/GenBank/DDBJ databases">
        <title>draft genome sequence of fig (Ficus carica).</title>
        <authorList>
            <person name="Takahashi T."/>
            <person name="Nishimura K."/>
        </authorList>
    </citation>
    <scope>NUCLEOTIDE SEQUENCE</scope>
</reference>
<protein>
    <submittedName>
        <fullName evidence="2">Uncharacterized protein</fullName>
    </submittedName>
</protein>
<organism evidence="2 3">
    <name type="scientific">Ficus carica</name>
    <name type="common">Common fig</name>
    <dbReference type="NCBI Taxonomy" id="3494"/>
    <lineage>
        <taxon>Eukaryota</taxon>
        <taxon>Viridiplantae</taxon>
        <taxon>Streptophyta</taxon>
        <taxon>Embryophyta</taxon>
        <taxon>Tracheophyta</taxon>
        <taxon>Spermatophyta</taxon>
        <taxon>Magnoliopsida</taxon>
        <taxon>eudicotyledons</taxon>
        <taxon>Gunneridae</taxon>
        <taxon>Pentapetalae</taxon>
        <taxon>rosids</taxon>
        <taxon>fabids</taxon>
        <taxon>Rosales</taxon>
        <taxon>Moraceae</taxon>
        <taxon>Ficeae</taxon>
        <taxon>Ficus</taxon>
    </lineage>
</organism>
<feature type="region of interest" description="Disordered" evidence="1">
    <location>
        <begin position="52"/>
        <end position="128"/>
    </location>
</feature>
<feature type="compositionally biased region" description="Gly residues" evidence="1">
    <location>
        <begin position="55"/>
        <end position="67"/>
    </location>
</feature>
<comment type="caution">
    <text evidence="2">The sequence shown here is derived from an EMBL/GenBank/DDBJ whole genome shotgun (WGS) entry which is preliminary data.</text>
</comment>
<sequence>MDNGLISAPIATAHCLADPDISSIFVLGSSRVQENCTVGDREGGGEVKIMNEEIGGLGHGGGRGMGSRGPSSVAVGGRKPNQSARATAGAGGGGGGPPPPSFSGGGGGCVWDPTTGSNPGDGAEEVGDHAFEVRLLKTQTSMADPPSPSCRL</sequence>
<name>A0AA88DQK1_FICCA</name>
<evidence type="ECO:0000313" key="2">
    <source>
        <dbReference type="EMBL" id="GMN59618.1"/>
    </source>
</evidence>
<keyword evidence="3" id="KW-1185">Reference proteome</keyword>
<evidence type="ECO:0000313" key="3">
    <source>
        <dbReference type="Proteomes" id="UP001187192"/>
    </source>
</evidence>
<dbReference type="Proteomes" id="UP001187192">
    <property type="component" value="Unassembled WGS sequence"/>
</dbReference>
<evidence type="ECO:0000256" key="1">
    <source>
        <dbReference type="SAM" id="MobiDB-lite"/>
    </source>
</evidence>